<feature type="region of interest" description="Disordered" evidence="1">
    <location>
        <begin position="113"/>
        <end position="136"/>
    </location>
</feature>
<organism evidence="2 3">
    <name type="scientific">Solanum commersonii</name>
    <name type="common">Commerson's wild potato</name>
    <name type="synonym">Commerson's nightshade</name>
    <dbReference type="NCBI Taxonomy" id="4109"/>
    <lineage>
        <taxon>Eukaryota</taxon>
        <taxon>Viridiplantae</taxon>
        <taxon>Streptophyta</taxon>
        <taxon>Embryophyta</taxon>
        <taxon>Tracheophyta</taxon>
        <taxon>Spermatophyta</taxon>
        <taxon>Magnoliopsida</taxon>
        <taxon>eudicotyledons</taxon>
        <taxon>Gunneridae</taxon>
        <taxon>Pentapetalae</taxon>
        <taxon>asterids</taxon>
        <taxon>lamiids</taxon>
        <taxon>Solanales</taxon>
        <taxon>Solanaceae</taxon>
        <taxon>Solanoideae</taxon>
        <taxon>Solaneae</taxon>
        <taxon>Solanum</taxon>
    </lineage>
</organism>
<evidence type="ECO:0000313" key="3">
    <source>
        <dbReference type="Proteomes" id="UP000824120"/>
    </source>
</evidence>
<feature type="compositionally biased region" description="Low complexity" evidence="1">
    <location>
        <begin position="114"/>
        <end position="128"/>
    </location>
</feature>
<name>A0A9J5XXI4_SOLCO</name>
<dbReference type="OrthoDB" id="1002462at2759"/>
<dbReference type="EMBL" id="JACXVP010000008">
    <property type="protein sequence ID" value="KAG5592589.1"/>
    <property type="molecule type" value="Genomic_DNA"/>
</dbReference>
<accession>A0A9J5XXI4</accession>
<comment type="caution">
    <text evidence="2">The sequence shown here is derived from an EMBL/GenBank/DDBJ whole genome shotgun (WGS) entry which is preliminary data.</text>
</comment>
<dbReference type="Proteomes" id="UP000824120">
    <property type="component" value="Chromosome 8"/>
</dbReference>
<evidence type="ECO:0000256" key="1">
    <source>
        <dbReference type="SAM" id="MobiDB-lite"/>
    </source>
</evidence>
<reference evidence="2 3" key="1">
    <citation type="submission" date="2020-09" db="EMBL/GenBank/DDBJ databases">
        <title>De no assembly of potato wild relative species, Solanum commersonii.</title>
        <authorList>
            <person name="Cho K."/>
        </authorList>
    </citation>
    <scope>NUCLEOTIDE SEQUENCE [LARGE SCALE GENOMIC DNA]</scope>
    <source>
        <strain evidence="2">LZ3.2</strain>
        <tissue evidence="2">Leaf</tissue>
    </source>
</reference>
<dbReference type="PANTHER" id="PTHR34222:SF82">
    <property type="entry name" value="CCHC-TYPE DOMAIN-CONTAINING PROTEIN"/>
    <property type="match status" value="1"/>
</dbReference>
<keyword evidence="3" id="KW-1185">Reference proteome</keyword>
<dbReference type="AlphaFoldDB" id="A0A9J5XXI4"/>
<sequence>MVSEPFTLIVMIDLGSIEAEVCIQPSSSSGGSSSGVNQRFNKNLLLICDFCKCKGHRKEFCYKIVGYPPNFKSKRKVQGASEYTSSGSDNSNQVHFSYSLNIDVQVPGWGRTLDSSQVDQSEVESSSSTHSRQVTQPELEIQCEELSDQVVASSNPSGGYDVRELSIDDTIQATPISEIQEVIVQEDVAPTEH</sequence>
<gene>
    <name evidence="2" type="ORF">H5410_043103</name>
</gene>
<evidence type="ECO:0000313" key="2">
    <source>
        <dbReference type="EMBL" id="KAG5592589.1"/>
    </source>
</evidence>
<proteinExistence type="predicted"/>
<protein>
    <submittedName>
        <fullName evidence="2">Uncharacterized protein</fullName>
    </submittedName>
</protein>
<dbReference type="PANTHER" id="PTHR34222">
    <property type="entry name" value="GAG_PRE-INTEGRS DOMAIN-CONTAINING PROTEIN"/>
    <property type="match status" value="1"/>
</dbReference>